<feature type="transmembrane region" description="Helical" evidence="5">
    <location>
        <begin position="12"/>
        <end position="33"/>
    </location>
</feature>
<evidence type="ECO:0000256" key="3">
    <source>
        <dbReference type="ARBA" id="ARBA00022989"/>
    </source>
</evidence>
<evidence type="ECO:0000256" key="5">
    <source>
        <dbReference type="SAM" id="Phobius"/>
    </source>
</evidence>
<keyword evidence="4 5" id="KW-0472">Membrane</keyword>
<sequence length="152" mass="17378">MKQNLLTPCQVFNGILFLLVLLWVYTACSKLLSFDTFKHELSMQHLLPDLLNALSYLLPAIELLTVALLMIPLSRKSGLILSLFLLVLFTIYILLILAGYFENKPCSCGGVLKILGWKTHLLFNLFFITINAIGLYLFTQEERRQLKNSKIK</sequence>
<dbReference type="InterPro" id="IPR009908">
    <property type="entry name" value="Methylamine_util_MauE"/>
</dbReference>
<keyword evidence="8" id="KW-1185">Reference proteome</keyword>
<reference evidence="7" key="1">
    <citation type="submission" date="2022-12" db="EMBL/GenBank/DDBJ databases">
        <title>Genome sequence of HCMS5-2.</title>
        <authorList>
            <person name="Woo H."/>
        </authorList>
    </citation>
    <scope>NUCLEOTIDE SEQUENCE</scope>
    <source>
        <strain evidence="7">HCMS5-2</strain>
    </source>
</reference>
<evidence type="ECO:0000313" key="8">
    <source>
        <dbReference type="Proteomes" id="UP001144347"/>
    </source>
</evidence>
<evidence type="ECO:0000256" key="4">
    <source>
        <dbReference type="ARBA" id="ARBA00023136"/>
    </source>
</evidence>
<feature type="transmembrane region" description="Helical" evidence="5">
    <location>
        <begin position="53"/>
        <end position="71"/>
    </location>
</feature>
<keyword evidence="3 5" id="KW-1133">Transmembrane helix</keyword>
<evidence type="ECO:0000256" key="1">
    <source>
        <dbReference type="ARBA" id="ARBA00004141"/>
    </source>
</evidence>
<evidence type="ECO:0000256" key="2">
    <source>
        <dbReference type="ARBA" id="ARBA00022692"/>
    </source>
</evidence>
<feature type="transmembrane region" description="Helical" evidence="5">
    <location>
        <begin position="121"/>
        <end position="139"/>
    </location>
</feature>
<feature type="transmembrane region" description="Helical" evidence="5">
    <location>
        <begin position="78"/>
        <end position="101"/>
    </location>
</feature>
<gene>
    <name evidence="7" type="ORF">O0955_05940</name>
</gene>
<dbReference type="EMBL" id="JAPWGM010000002">
    <property type="protein sequence ID" value="MCZ4243543.1"/>
    <property type="molecule type" value="Genomic_DNA"/>
</dbReference>
<protein>
    <recommendedName>
        <fullName evidence="6">Methylamine utilisation protein MauE domain-containing protein</fullName>
    </recommendedName>
</protein>
<feature type="domain" description="Methylamine utilisation protein MauE" evidence="6">
    <location>
        <begin position="14"/>
        <end position="136"/>
    </location>
</feature>
<organism evidence="7 8">
    <name type="scientific">Pedobacter punctiformis</name>
    <dbReference type="NCBI Taxonomy" id="3004097"/>
    <lineage>
        <taxon>Bacteria</taxon>
        <taxon>Pseudomonadati</taxon>
        <taxon>Bacteroidota</taxon>
        <taxon>Sphingobacteriia</taxon>
        <taxon>Sphingobacteriales</taxon>
        <taxon>Sphingobacteriaceae</taxon>
        <taxon>Pedobacter</taxon>
    </lineage>
</organism>
<name>A0ABT4L8Q2_9SPHI</name>
<proteinExistence type="predicted"/>
<keyword evidence="2 5" id="KW-0812">Transmembrane</keyword>
<accession>A0ABT4L8Q2</accession>
<dbReference type="Pfam" id="PF07291">
    <property type="entry name" value="MauE"/>
    <property type="match status" value="1"/>
</dbReference>
<evidence type="ECO:0000313" key="7">
    <source>
        <dbReference type="EMBL" id="MCZ4243543.1"/>
    </source>
</evidence>
<comment type="caution">
    <text evidence="7">The sequence shown here is derived from an EMBL/GenBank/DDBJ whole genome shotgun (WGS) entry which is preliminary data.</text>
</comment>
<dbReference type="Proteomes" id="UP001144347">
    <property type="component" value="Unassembled WGS sequence"/>
</dbReference>
<evidence type="ECO:0000259" key="6">
    <source>
        <dbReference type="Pfam" id="PF07291"/>
    </source>
</evidence>
<dbReference type="RefSeq" id="WP_269426623.1">
    <property type="nucleotide sequence ID" value="NZ_JAPWGM010000002.1"/>
</dbReference>
<comment type="subcellular location">
    <subcellularLocation>
        <location evidence="1">Membrane</location>
        <topology evidence="1">Multi-pass membrane protein</topology>
    </subcellularLocation>
</comment>